<evidence type="ECO:0008006" key="3">
    <source>
        <dbReference type="Google" id="ProtNLM"/>
    </source>
</evidence>
<name>A0A7C2VGF9_9AQUI</name>
<feature type="coiled-coil region" evidence="1">
    <location>
        <begin position="27"/>
        <end position="54"/>
    </location>
</feature>
<keyword evidence="1" id="KW-0175">Coiled coil</keyword>
<sequence>MNLPHKEFLRYENWKDQFLKDYNKISSEEIKRLAEDLKDRYEGLEERLLKALLSMYVGGYEKRVEDPEVRYWTNWAGIKTYKTFNGFPQLSDIELSFAFYAIGKVFVPLLLHERGVKSESFKSLPTEEQEKAVMEELEVIWENHLIRVLQILPYLGLNSTNR</sequence>
<organism evidence="2">
    <name type="scientific">Hydrogenobacter sp</name>
    <dbReference type="NCBI Taxonomy" id="2152829"/>
    <lineage>
        <taxon>Bacteria</taxon>
        <taxon>Pseudomonadati</taxon>
        <taxon>Aquificota</taxon>
        <taxon>Aquificia</taxon>
        <taxon>Aquificales</taxon>
        <taxon>Aquificaceae</taxon>
        <taxon>Hydrogenobacter</taxon>
    </lineage>
</organism>
<comment type="caution">
    <text evidence="2">The sequence shown here is derived from an EMBL/GenBank/DDBJ whole genome shotgun (WGS) entry which is preliminary data.</text>
</comment>
<proteinExistence type="predicted"/>
<accession>A0A7C2VGF9</accession>
<evidence type="ECO:0000313" key="2">
    <source>
        <dbReference type="EMBL" id="HEW45276.1"/>
    </source>
</evidence>
<evidence type="ECO:0000256" key="1">
    <source>
        <dbReference type="SAM" id="Coils"/>
    </source>
</evidence>
<dbReference type="EMBL" id="DSFP01000020">
    <property type="protein sequence ID" value="HEW45276.1"/>
    <property type="molecule type" value="Genomic_DNA"/>
</dbReference>
<dbReference type="AlphaFoldDB" id="A0A7C2VGF9"/>
<gene>
    <name evidence="2" type="ORF">ENO47_01190</name>
</gene>
<reference evidence="2" key="1">
    <citation type="journal article" date="2020" name="mSystems">
        <title>Genome- and Community-Level Interaction Insights into Carbon Utilization and Element Cycling Functions of Hydrothermarchaeota in Hydrothermal Sediment.</title>
        <authorList>
            <person name="Zhou Z."/>
            <person name="Liu Y."/>
            <person name="Xu W."/>
            <person name="Pan J."/>
            <person name="Luo Z.H."/>
            <person name="Li M."/>
        </authorList>
    </citation>
    <scope>NUCLEOTIDE SEQUENCE [LARGE SCALE GENOMIC DNA]</scope>
    <source>
        <strain evidence="2">SpSt-132</strain>
    </source>
</reference>
<protein>
    <recommendedName>
        <fullName evidence="3">DUF3467 domain-containing protein</fullName>
    </recommendedName>
</protein>